<evidence type="ECO:0000313" key="2">
    <source>
        <dbReference type="Proteomes" id="UP000477070"/>
    </source>
</evidence>
<reference evidence="1 2" key="1">
    <citation type="submission" date="2019-12" db="EMBL/GenBank/DDBJ databases">
        <title>Multi-Generational Helicobacter saguini Isolates.</title>
        <authorList>
            <person name="Mannion A."/>
            <person name="Shen Z."/>
            <person name="Fox J.G."/>
        </authorList>
    </citation>
    <scope>NUCLEOTIDE SEQUENCE [LARGE SCALE GENOMIC DNA]</scope>
    <source>
        <strain evidence="2">16-048 (F4)</strain>
    </source>
</reference>
<dbReference type="RefSeq" id="WP_118949201.1">
    <property type="nucleotide sequence ID" value="NZ_QBIU01000001.1"/>
</dbReference>
<comment type="caution">
    <text evidence="1">The sequence shown here is derived from an EMBL/GenBank/DDBJ whole genome shotgun (WGS) entry which is preliminary data.</text>
</comment>
<dbReference type="AlphaFoldDB" id="A0A6L7D5M4"/>
<organism evidence="1 2">
    <name type="scientific">Helicobacter saguini</name>
    <dbReference type="NCBI Taxonomy" id="1548018"/>
    <lineage>
        <taxon>Bacteria</taxon>
        <taxon>Pseudomonadati</taxon>
        <taxon>Campylobacterota</taxon>
        <taxon>Epsilonproteobacteria</taxon>
        <taxon>Campylobacterales</taxon>
        <taxon>Helicobacteraceae</taxon>
        <taxon>Helicobacter</taxon>
    </lineage>
</organism>
<name>A0A6L7D5M4_9HELI</name>
<evidence type="ECO:0000313" key="1">
    <source>
        <dbReference type="EMBL" id="MWV69497.1"/>
    </source>
</evidence>
<sequence length="108" mass="13102">MPYQFELKEESQFSKIIANKLLHKQKLKQMDMRSIQYENILPLELECCYNEFKYHKYIAKNKIAALGWAVSYNLQYLWQNSPKVDMINNFDIPIKQTKHMTQQEKQRL</sequence>
<gene>
    <name evidence="1" type="ORF">DCO61_05610</name>
</gene>
<proteinExistence type="predicted"/>
<dbReference type="EMBL" id="QBIU01000001">
    <property type="protein sequence ID" value="MWV69497.1"/>
    <property type="molecule type" value="Genomic_DNA"/>
</dbReference>
<accession>A0A6L7D5M4</accession>
<protein>
    <submittedName>
        <fullName evidence="1">Uncharacterized protein</fullName>
    </submittedName>
</protein>
<dbReference type="Proteomes" id="UP000477070">
    <property type="component" value="Unassembled WGS sequence"/>
</dbReference>